<protein>
    <submittedName>
        <fullName evidence="2">Uncharacterized protein</fullName>
    </submittedName>
</protein>
<evidence type="ECO:0000256" key="1">
    <source>
        <dbReference type="SAM" id="Phobius"/>
    </source>
</evidence>
<dbReference type="SUPFAM" id="SSF81324">
    <property type="entry name" value="Voltage-gated potassium channels"/>
    <property type="match status" value="1"/>
</dbReference>
<comment type="caution">
    <text evidence="2">The sequence shown here is derived from an EMBL/GenBank/DDBJ whole genome shotgun (WGS) entry which is preliminary data.</text>
</comment>
<evidence type="ECO:0000313" key="2">
    <source>
        <dbReference type="EMBL" id="HEH35528.1"/>
    </source>
</evidence>
<organism evidence="2">
    <name type="scientific">Archaeoglobus fulgidus</name>
    <dbReference type="NCBI Taxonomy" id="2234"/>
    <lineage>
        <taxon>Archaea</taxon>
        <taxon>Methanobacteriati</taxon>
        <taxon>Methanobacteriota</taxon>
        <taxon>Archaeoglobi</taxon>
        <taxon>Archaeoglobales</taxon>
        <taxon>Archaeoglobaceae</taxon>
        <taxon>Archaeoglobus</taxon>
    </lineage>
</organism>
<feature type="transmembrane region" description="Helical" evidence="1">
    <location>
        <begin position="29"/>
        <end position="52"/>
    </location>
</feature>
<name>A0A7J2TJH7_ARCFL</name>
<dbReference type="EMBL" id="DSLA01000080">
    <property type="protein sequence ID" value="HEH35528.1"/>
    <property type="molecule type" value="Genomic_DNA"/>
</dbReference>
<dbReference type="AlphaFoldDB" id="A0A7J2TJH7"/>
<keyword evidence="1" id="KW-0812">Transmembrane</keyword>
<gene>
    <name evidence="2" type="ORF">ENP88_05150</name>
</gene>
<accession>A0A7J2TJH7</accession>
<keyword evidence="1" id="KW-1133">Transmembrane helix</keyword>
<sequence>MMLFLAVFLGSVSFYLAERDVQSIEFWDCIILILVGISTVSLFTASIVSMLMEKGDLKSEIQR</sequence>
<reference evidence="2" key="1">
    <citation type="journal article" date="2020" name="mSystems">
        <title>Genome- and Community-Level Interaction Insights into Carbon Utilization and Element Cycling Functions of Hydrothermarchaeota in Hydrothermal Sediment.</title>
        <authorList>
            <person name="Zhou Z."/>
            <person name="Liu Y."/>
            <person name="Xu W."/>
            <person name="Pan J."/>
            <person name="Luo Z.H."/>
            <person name="Li M."/>
        </authorList>
    </citation>
    <scope>NUCLEOTIDE SEQUENCE [LARGE SCALE GENOMIC DNA]</scope>
    <source>
        <strain evidence="2">SpSt-26</strain>
    </source>
</reference>
<proteinExistence type="predicted"/>
<keyword evidence="1" id="KW-0472">Membrane</keyword>